<proteinExistence type="predicted"/>
<dbReference type="OrthoDB" id="9793421at2"/>
<dbReference type="SUPFAM" id="SSF52738">
    <property type="entry name" value="Methylesterase CheB, C-terminal domain"/>
    <property type="match status" value="1"/>
</dbReference>
<dbReference type="GO" id="GO:0006935">
    <property type="term" value="P:chemotaxis"/>
    <property type="evidence" value="ECO:0007669"/>
    <property type="project" value="InterPro"/>
</dbReference>
<reference evidence="4 5" key="1">
    <citation type="submission" date="2019-08" db="EMBL/GenBank/DDBJ databases">
        <title>Luteimonas viscosus sp. nov., isolated from soil of a sunflower field.</title>
        <authorList>
            <person name="Jianli Z."/>
            <person name="Ying Z."/>
        </authorList>
    </citation>
    <scope>NUCLEOTIDE SEQUENCE [LARGE SCALE GENOMIC DNA]</scope>
    <source>
        <strain evidence="4 5">XBU10</strain>
    </source>
</reference>
<dbReference type="Gene3D" id="3.40.50.180">
    <property type="entry name" value="Methylesterase CheB, C-terminal domain"/>
    <property type="match status" value="1"/>
</dbReference>
<dbReference type="InterPro" id="IPR035909">
    <property type="entry name" value="CheB_C"/>
</dbReference>
<dbReference type="AlphaFoldDB" id="A0A5D4XEM9"/>
<feature type="compositionally biased region" description="Pro residues" evidence="2">
    <location>
        <begin position="129"/>
        <end position="138"/>
    </location>
</feature>
<dbReference type="GO" id="GO:0008984">
    <property type="term" value="F:protein-glutamate methylesterase activity"/>
    <property type="evidence" value="ECO:0007669"/>
    <property type="project" value="InterPro"/>
</dbReference>
<comment type="caution">
    <text evidence="4">The sequence shown here is derived from an EMBL/GenBank/DDBJ whole genome shotgun (WGS) entry which is preliminary data.</text>
</comment>
<protein>
    <submittedName>
        <fullName evidence="4">Chemotaxis protein CheB</fullName>
    </submittedName>
</protein>
<dbReference type="EMBL" id="VTFT01000003">
    <property type="protein sequence ID" value="TYT23098.1"/>
    <property type="molecule type" value="Genomic_DNA"/>
</dbReference>
<keyword evidence="5" id="KW-1185">Reference proteome</keyword>
<dbReference type="Proteomes" id="UP000324973">
    <property type="component" value="Unassembled WGS sequence"/>
</dbReference>
<dbReference type="GO" id="GO:0005737">
    <property type="term" value="C:cytoplasm"/>
    <property type="evidence" value="ECO:0007669"/>
    <property type="project" value="InterPro"/>
</dbReference>
<feature type="region of interest" description="Disordered" evidence="2">
    <location>
        <begin position="120"/>
        <end position="140"/>
    </location>
</feature>
<organism evidence="4 5">
    <name type="scientific">Luteimonas viscosa</name>
    <dbReference type="NCBI Taxonomy" id="1132694"/>
    <lineage>
        <taxon>Bacteria</taxon>
        <taxon>Pseudomonadati</taxon>
        <taxon>Pseudomonadota</taxon>
        <taxon>Gammaproteobacteria</taxon>
        <taxon>Lysobacterales</taxon>
        <taxon>Lysobacteraceae</taxon>
        <taxon>Luteimonas</taxon>
    </lineage>
</organism>
<dbReference type="GO" id="GO:0000156">
    <property type="term" value="F:phosphorelay response regulator activity"/>
    <property type="evidence" value="ECO:0007669"/>
    <property type="project" value="InterPro"/>
</dbReference>
<sequence length="551" mass="55633">MAATDAAPRVALLARAGEACDRISGALREAGADVVLVADPLLADPEQVRHATPQAILVALDPAIEDAIDLYADVFADPGYMVIFEEAEQAAQRTGWDAARWLRHLSAKLHRHHDVLPAGAESEEDLHPTPGPLSPTRPPVDFANAIVAFTDEAQQHADEVPSDSGLEGLSGLAAVSASGEDAHDPVAADVAGSWRLPGEEPGDAPVAAAPQGSDDGAALHSPDDAAANGDYGLEPGLAVSPDDAGDGGLDELAFDPERFSRAGQAADAPAGIEEFLAAQAAGAAGESADDGAAEAEAVHAADPPVAEPKAQGWYGGLSLVEDDDGSPAAAASAAPGPAPKFDLDALGAGLSLADPDSYGHGRVRGAILIEAGLGGPDAVRQLLAAIPAGFAKPILIRLSLEGGRYDRLVKQMTRATSASVTVAEAGVALQPGSVYFVPPGLGLRLAGSTWTFDPAVPFEPAAVLPAGDSAVLFLSGADAALVPAVTGEGWSGGLVLGQTPDEGCYEPAATRAAIATGVAHGTPAALAAMLLDRWPVAVDRPDPDPNGMLQP</sequence>
<feature type="domain" description="CheB-type methylesterase" evidence="3">
    <location>
        <begin position="360"/>
        <end position="529"/>
    </location>
</feature>
<dbReference type="RefSeq" id="WP_149104805.1">
    <property type="nucleotide sequence ID" value="NZ_VTFT01000003.1"/>
</dbReference>
<dbReference type="InterPro" id="IPR000673">
    <property type="entry name" value="Sig_transdc_resp-reg_Me-estase"/>
</dbReference>
<evidence type="ECO:0000256" key="2">
    <source>
        <dbReference type="SAM" id="MobiDB-lite"/>
    </source>
</evidence>
<evidence type="ECO:0000313" key="5">
    <source>
        <dbReference type="Proteomes" id="UP000324973"/>
    </source>
</evidence>
<feature type="region of interest" description="Disordered" evidence="2">
    <location>
        <begin position="193"/>
        <end position="249"/>
    </location>
</feature>
<gene>
    <name evidence="4" type="ORF">FZO89_17805</name>
</gene>
<accession>A0A5D4XEM9</accession>
<evidence type="ECO:0000256" key="1">
    <source>
        <dbReference type="PROSITE-ProRule" id="PRU00050"/>
    </source>
</evidence>
<comment type="caution">
    <text evidence="1">Lacks conserved residue(s) required for the propagation of feature annotation.</text>
</comment>
<dbReference type="PROSITE" id="PS50122">
    <property type="entry name" value="CHEB"/>
    <property type="match status" value="1"/>
</dbReference>
<dbReference type="Pfam" id="PF01339">
    <property type="entry name" value="CheB_methylest"/>
    <property type="match status" value="1"/>
</dbReference>
<name>A0A5D4XEM9_9GAMM</name>
<evidence type="ECO:0000313" key="4">
    <source>
        <dbReference type="EMBL" id="TYT23098.1"/>
    </source>
</evidence>
<evidence type="ECO:0000259" key="3">
    <source>
        <dbReference type="PROSITE" id="PS50122"/>
    </source>
</evidence>